<reference evidence="1 2" key="1">
    <citation type="journal article" date="2017" name="BMC Genomics">
        <title>Comparative genomic and phylogenomic analyses of the Bifidobacteriaceae family.</title>
        <authorList>
            <person name="Lugli G.A."/>
            <person name="Milani C."/>
            <person name="Turroni F."/>
            <person name="Duranti S."/>
            <person name="Mancabelli L."/>
            <person name="Mangifesta M."/>
            <person name="Ferrario C."/>
            <person name="Modesto M."/>
            <person name="Mattarelli P."/>
            <person name="Jiri K."/>
            <person name="van Sinderen D."/>
            <person name="Ventura M."/>
        </authorList>
    </citation>
    <scope>NUCLEOTIDE SEQUENCE [LARGE SCALE GENOMIC DNA]</scope>
    <source>
        <strain evidence="1 2">LMG 21773</strain>
    </source>
</reference>
<accession>A0A261FBA3</accession>
<sequence length="140" mass="15240">MANETSTNNAKEFGFKTGDVIQEWMWDDDVDEDIREAIADITGTDLEDEDYNGPVDGAILWWRDGDDEDTLSDTIVDASTPLEEGAALWVITPKPGREGAASSFTINNAAKAAGMNCAANKTVSRNWNGIKLNQFGNGEH</sequence>
<comment type="caution">
    <text evidence="1">The sequence shown here is derived from an EMBL/GenBank/DDBJ whole genome shotgun (WGS) entry which is preliminary data.</text>
</comment>
<dbReference type="EMBL" id="MWWU01000002">
    <property type="protein sequence ID" value="OZG56384.1"/>
    <property type="molecule type" value="Genomic_DNA"/>
</dbReference>
<evidence type="ECO:0000313" key="1">
    <source>
        <dbReference type="EMBL" id="OZG56384.1"/>
    </source>
</evidence>
<dbReference type="Proteomes" id="UP000228976">
    <property type="component" value="Unassembled WGS sequence"/>
</dbReference>
<name>A0A261FBA3_9BIFI</name>
<organism evidence="1 2">
    <name type="scientific">Aeriscardovia aeriphila</name>
    <dbReference type="NCBI Taxonomy" id="218139"/>
    <lineage>
        <taxon>Bacteria</taxon>
        <taxon>Bacillati</taxon>
        <taxon>Actinomycetota</taxon>
        <taxon>Actinomycetes</taxon>
        <taxon>Bifidobacteriales</taxon>
        <taxon>Bifidobacteriaceae</taxon>
        <taxon>Aeriscardovia</taxon>
    </lineage>
</organism>
<dbReference type="RefSeq" id="WP_244569615.1">
    <property type="nucleotide sequence ID" value="NZ_JACBYZ010000001.1"/>
</dbReference>
<protein>
    <recommendedName>
        <fullName evidence="3">DUF3052 domain-containing protein</fullName>
    </recommendedName>
</protein>
<evidence type="ECO:0008006" key="3">
    <source>
        <dbReference type="Google" id="ProtNLM"/>
    </source>
</evidence>
<dbReference type="Pfam" id="PF11253">
    <property type="entry name" value="DUF3052"/>
    <property type="match status" value="1"/>
</dbReference>
<dbReference type="AlphaFoldDB" id="A0A261FBA3"/>
<dbReference type="InterPro" id="IPR021412">
    <property type="entry name" value="DUF3052"/>
</dbReference>
<keyword evidence="2" id="KW-1185">Reference proteome</keyword>
<gene>
    <name evidence="1" type="ORF">AEAE_0872</name>
</gene>
<proteinExistence type="predicted"/>
<evidence type="ECO:0000313" key="2">
    <source>
        <dbReference type="Proteomes" id="UP000228976"/>
    </source>
</evidence>